<feature type="signal peptide" evidence="1">
    <location>
        <begin position="1"/>
        <end position="26"/>
    </location>
</feature>
<evidence type="ECO:0000313" key="2">
    <source>
        <dbReference type="EMBL" id="SFM23982.1"/>
    </source>
</evidence>
<dbReference type="EMBL" id="FOUO01000001">
    <property type="protein sequence ID" value="SFM23982.1"/>
    <property type="molecule type" value="Genomic_DNA"/>
</dbReference>
<gene>
    <name evidence="2" type="ORF">SAMN05421721_10164</name>
</gene>
<feature type="chain" id="PRO_5011504703" evidence="1">
    <location>
        <begin position="27"/>
        <end position="480"/>
    </location>
</feature>
<protein>
    <submittedName>
        <fullName evidence="2">Uncharacterized protein, PEP-CTERM system associated</fullName>
    </submittedName>
</protein>
<dbReference type="Proteomes" id="UP000199556">
    <property type="component" value="Unassembled WGS sequence"/>
</dbReference>
<dbReference type="SUPFAM" id="SSF56935">
    <property type="entry name" value="Porins"/>
    <property type="match status" value="1"/>
</dbReference>
<proteinExistence type="predicted"/>
<evidence type="ECO:0000256" key="1">
    <source>
        <dbReference type="SAM" id="SignalP"/>
    </source>
</evidence>
<dbReference type="STRING" id="195064.SAMN05421721_10164"/>
<keyword evidence="3" id="KW-1185">Reference proteome</keyword>
<dbReference type="RefSeq" id="WP_090483215.1">
    <property type="nucleotide sequence ID" value="NZ_FOUO01000001.1"/>
</dbReference>
<sequence length="480" mass="53809">MTALPRIGLLLACGLLLTGGVAPAQAGPWEVTPRVRLSHTFTDNVNRAATSREAESDSVSQVNAGLTARRAGGRTALDLAYNLRGMAYWDDDQRNRVDHQFRANSTTELLRESLFLDASASYDQRILDAREGLGQDAITAGDNQTDVFRYRVSPYWRRAFGRLASAQVRYSREGVDYAEAEADSLDSTGDRLQASLSSGPMFTTLGWGLTYSREESDYEDGSAVTFETLEALLRLNLSPQFSLYAAAGEERNDFQQDPGRARPDDNFWRAGFDWAPTVRTSLGASYGERFFGDTYSLDLRHRSRFANWRLSYAETVDTLSGYERVDTLQGLQGEDVFIIFNPETFTFEAWELVPDVYVSKRLDLTVSGERRRLSWAVTALRDERSFETQRGDEQIEALRFNLSLDVAPRTRLRANGGWQWAEYATDGREDDLLTLGLGVTRQLGPRTTAALDLRRQERDSTAAGGDYEENRLTASLTATF</sequence>
<name>A0A1I4P885_ECTMO</name>
<dbReference type="AlphaFoldDB" id="A0A1I4P885"/>
<accession>A0A1I4P885</accession>
<evidence type="ECO:0000313" key="3">
    <source>
        <dbReference type="Proteomes" id="UP000199556"/>
    </source>
</evidence>
<reference evidence="2 3" key="1">
    <citation type="submission" date="2016-10" db="EMBL/GenBank/DDBJ databases">
        <authorList>
            <person name="de Groot N.N."/>
        </authorList>
    </citation>
    <scope>NUCLEOTIDE SEQUENCE [LARGE SCALE GENOMIC DNA]</scope>
    <source>
        <strain evidence="2 3">DSM 4180</strain>
    </source>
</reference>
<dbReference type="OrthoDB" id="5567701at2"/>
<organism evidence="2 3">
    <name type="scientific">Ectothiorhodospira mobilis</name>
    <dbReference type="NCBI Taxonomy" id="195064"/>
    <lineage>
        <taxon>Bacteria</taxon>
        <taxon>Pseudomonadati</taxon>
        <taxon>Pseudomonadota</taxon>
        <taxon>Gammaproteobacteria</taxon>
        <taxon>Chromatiales</taxon>
        <taxon>Ectothiorhodospiraceae</taxon>
        <taxon>Ectothiorhodospira</taxon>
    </lineage>
</organism>
<dbReference type="NCBIfam" id="TIGR03016">
    <property type="entry name" value="pepcterm_hypo_1"/>
    <property type="match status" value="1"/>
</dbReference>
<dbReference type="InterPro" id="IPR017467">
    <property type="entry name" value="CHP03016_PEP-CTERM"/>
</dbReference>
<keyword evidence="1" id="KW-0732">Signal</keyword>